<dbReference type="AlphaFoldDB" id="A0A6J6JZI7"/>
<feature type="domain" description="Peptidase S9 prolyl oligopeptidase catalytic" evidence="2">
    <location>
        <begin position="128"/>
        <end position="332"/>
    </location>
</feature>
<organism evidence="3">
    <name type="scientific">freshwater metagenome</name>
    <dbReference type="NCBI Taxonomy" id="449393"/>
    <lineage>
        <taxon>unclassified sequences</taxon>
        <taxon>metagenomes</taxon>
        <taxon>ecological metagenomes</taxon>
    </lineage>
</organism>
<gene>
    <name evidence="3" type="ORF">UFOPK2171_00205</name>
</gene>
<dbReference type="SUPFAM" id="SSF53474">
    <property type="entry name" value="alpha/beta-Hydrolases"/>
    <property type="match status" value="1"/>
</dbReference>
<protein>
    <submittedName>
        <fullName evidence="3">Unannotated protein</fullName>
    </submittedName>
</protein>
<dbReference type="GO" id="GO:0016788">
    <property type="term" value="F:hydrolase activity, acting on ester bonds"/>
    <property type="evidence" value="ECO:0007669"/>
    <property type="project" value="UniProtKB-ARBA"/>
</dbReference>
<dbReference type="Gene3D" id="3.40.50.1820">
    <property type="entry name" value="alpha/beta hydrolase"/>
    <property type="match status" value="1"/>
</dbReference>
<keyword evidence="1" id="KW-0378">Hydrolase</keyword>
<evidence type="ECO:0000313" key="3">
    <source>
        <dbReference type="EMBL" id="CAB4642867.1"/>
    </source>
</evidence>
<evidence type="ECO:0000256" key="1">
    <source>
        <dbReference type="ARBA" id="ARBA00022801"/>
    </source>
</evidence>
<accession>A0A6J6JZI7</accession>
<evidence type="ECO:0000259" key="2">
    <source>
        <dbReference type="Pfam" id="PF00326"/>
    </source>
</evidence>
<dbReference type="GO" id="GO:0006508">
    <property type="term" value="P:proteolysis"/>
    <property type="evidence" value="ECO:0007669"/>
    <property type="project" value="InterPro"/>
</dbReference>
<dbReference type="GO" id="GO:0008236">
    <property type="term" value="F:serine-type peptidase activity"/>
    <property type="evidence" value="ECO:0007669"/>
    <property type="project" value="InterPro"/>
</dbReference>
<dbReference type="PROSITE" id="PS51257">
    <property type="entry name" value="PROKAR_LIPOPROTEIN"/>
    <property type="match status" value="1"/>
</dbReference>
<sequence>MLLKRFSLVFVAALLVAGCSGQTESASSSAPSNEPSLPVASATPEEVFDPVSLPALMQTEITGTDLVVGDAIGSTATYTRHPITYKANEFTISGIMNIPKGEGPFPTLVLGHGYIDTDIYTSGRGLKREQDYLANQGYIVLHTDYRNHAGSDDDPNIDSTLRLGYTIDVIAAARALRASGLPQVDTEKIGYLGRSMGGGIGYNVATVAPNEYDAIVLYAPVSANYVDNFNKWGRNMPAVATPIIERFGSPEDSPEFWAGISAENYFDKIDDPIMIHHGSADNTCQLAWSERAASQMQAFDKDVTLHVYDGEGHAFEPQWELSMQRSIEFFKQNL</sequence>
<dbReference type="InterPro" id="IPR050261">
    <property type="entry name" value="FrsA_esterase"/>
</dbReference>
<dbReference type="InterPro" id="IPR029058">
    <property type="entry name" value="AB_hydrolase_fold"/>
</dbReference>
<dbReference type="InterPro" id="IPR001375">
    <property type="entry name" value="Peptidase_S9_cat"/>
</dbReference>
<proteinExistence type="predicted"/>
<dbReference type="PANTHER" id="PTHR22946:SF9">
    <property type="entry name" value="POLYKETIDE TRANSFERASE AF380"/>
    <property type="match status" value="1"/>
</dbReference>
<name>A0A6J6JZI7_9ZZZZ</name>
<dbReference type="PANTHER" id="PTHR22946">
    <property type="entry name" value="DIENELACTONE HYDROLASE DOMAIN-CONTAINING PROTEIN-RELATED"/>
    <property type="match status" value="1"/>
</dbReference>
<dbReference type="Pfam" id="PF00326">
    <property type="entry name" value="Peptidase_S9"/>
    <property type="match status" value="1"/>
</dbReference>
<reference evidence="3" key="1">
    <citation type="submission" date="2020-05" db="EMBL/GenBank/DDBJ databases">
        <authorList>
            <person name="Chiriac C."/>
            <person name="Salcher M."/>
            <person name="Ghai R."/>
            <person name="Kavagutti S V."/>
        </authorList>
    </citation>
    <scope>NUCLEOTIDE SEQUENCE</scope>
</reference>
<dbReference type="EMBL" id="CAEZWD010000012">
    <property type="protein sequence ID" value="CAB4642867.1"/>
    <property type="molecule type" value="Genomic_DNA"/>
</dbReference>